<protein>
    <submittedName>
        <fullName evidence="5">Por secretion system C-terminal sorting domain-containing protein</fullName>
    </submittedName>
</protein>
<dbReference type="Pfam" id="PF02494">
    <property type="entry name" value="HYR"/>
    <property type="match status" value="1"/>
</dbReference>
<evidence type="ECO:0000259" key="4">
    <source>
        <dbReference type="PROSITE" id="PS50825"/>
    </source>
</evidence>
<keyword evidence="6" id="KW-1185">Reference proteome</keyword>
<keyword evidence="1 3" id="KW-0732">Signal</keyword>
<dbReference type="OrthoDB" id="1391570at2"/>
<dbReference type="InterPro" id="IPR003410">
    <property type="entry name" value="HYR_dom"/>
</dbReference>
<feature type="domain" description="HYR" evidence="4">
    <location>
        <begin position="348"/>
        <end position="432"/>
    </location>
</feature>
<dbReference type="Pfam" id="PF18962">
    <property type="entry name" value="Por_Secre_tail"/>
    <property type="match status" value="1"/>
</dbReference>
<feature type="signal peptide" evidence="3">
    <location>
        <begin position="1"/>
        <end position="26"/>
    </location>
</feature>
<feature type="chain" id="PRO_5011735853" evidence="3">
    <location>
        <begin position="27"/>
        <end position="664"/>
    </location>
</feature>
<evidence type="ECO:0000256" key="2">
    <source>
        <dbReference type="ARBA" id="ARBA00022737"/>
    </source>
</evidence>
<organism evidence="5 6">
    <name type="scientific">Flavobacterium noncentrifugens</name>
    <dbReference type="NCBI Taxonomy" id="1128970"/>
    <lineage>
        <taxon>Bacteria</taxon>
        <taxon>Pseudomonadati</taxon>
        <taxon>Bacteroidota</taxon>
        <taxon>Flavobacteriia</taxon>
        <taxon>Flavobacteriales</taxon>
        <taxon>Flavobacteriaceae</taxon>
        <taxon>Flavobacterium</taxon>
    </lineage>
</organism>
<keyword evidence="2" id="KW-0677">Repeat</keyword>
<evidence type="ECO:0000313" key="6">
    <source>
        <dbReference type="Proteomes" id="UP000199580"/>
    </source>
</evidence>
<accession>A0A1G8RG53</accession>
<proteinExistence type="predicted"/>
<dbReference type="Proteomes" id="UP000199580">
    <property type="component" value="Unassembled WGS sequence"/>
</dbReference>
<dbReference type="Pfam" id="PF20009">
    <property type="entry name" value="GEVED"/>
    <property type="match status" value="1"/>
</dbReference>
<evidence type="ECO:0000313" key="5">
    <source>
        <dbReference type="EMBL" id="SDJ15942.1"/>
    </source>
</evidence>
<dbReference type="EMBL" id="FNEZ01000001">
    <property type="protein sequence ID" value="SDJ15942.1"/>
    <property type="molecule type" value="Genomic_DNA"/>
</dbReference>
<dbReference type="InterPro" id="IPR045474">
    <property type="entry name" value="GEVED"/>
</dbReference>
<dbReference type="AlphaFoldDB" id="A0A1G8RG53"/>
<name>A0A1G8RG53_9FLAO</name>
<dbReference type="NCBIfam" id="TIGR04183">
    <property type="entry name" value="Por_Secre_tail"/>
    <property type="match status" value="1"/>
</dbReference>
<sequence>MKKNYFKWLPQGIFAVAFLCFNISNAQVQFRLLDGFGKAVLDINDSGKAAQSGGIYDFTTDTTEPIEEGVSGISGINNAGDLIGTIPLDRDGEMYSQPAYRKGGIWTPIGFPEGSTVDAGFSLGQISENSNYVTGQISADCCDFQAFLFNISTGNLEVLRAPNSEYGAGYTVNNNGVAGGWYDPLPEGTIRVASLITTGSVFTNIPSGLPGDNDFNQVSSVNNAGLAVGDRNNKPFIYDSTTGTFTEFEIPAGYENATFTSVSDNGIAVGYAQSWATGSPVREGIIYNPSLGSQPIFISTILAAHGVEVTTYDGMLGTPIAISPDGNFIGGWENGFFFFASGWIINLDDLLFSSCFIQCPSDITTVSLNGPKVVNYTMNVICSSNPSTSLVLVSGPESGSAFPVGTTEVVHNLVDENNVVVSTCTFNVIVSDQYCTPEEMNVEAITLVKIADLNNVTAVESTDTYENFTAMTANVTAGQTYDITCEGFTGGEYTDVFTAYADWNHDGEFSNLEATEIGTITFSDGVDGQQATSTISVPTDAYIGTTALRVVKTYGDPSISACAPGSGFGQVEDYTLNISPALATQNFSRSALKLFPNPVKDILNVSNTEAIESITVFNILGQEVLSKTVKNTSGQLNVSMLPAGNYLAKVTTTSAVQTIKIVKQ</sequence>
<reference evidence="5 6" key="1">
    <citation type="submission" date="2016-10" db="EMBL/GenBank/DDBJ databases">
        <authorList>
            <person name="de Groot N.N."/>
        </authorList>
    </citation>
    <scope>NUCLEOTIDE SEQUENCE [LARGE SCALE GENOMIC DNA]</scope>
    <source>
        <strain evidence="5 6">CGMCC 1.10076</strain>
    </source>
</reference>
<evidence type="ECO:0000256" key="1">
    <source>
        <dbReference type="ARBA" id="ARBA00022729"/>
    </source>
</evidence>
<dbReference type="STRING" id="1128970.SAMN04487935_0109"/>
<evidence type="ECO:0000256" key="3">
    <source>
        <dbReference type="SAM" id="SignalP"/>
    </source>
</evidence>
<dbReference type="PROSITE" id="PS50825">
    <property type="entry name" value="HYR"/>
    <property type="match status" value="1"/>
</dbReference>
<gene>
    <name evidence="5" type="ORF">SAMN04487935_0109</name>
</gene>
<dbReference type="InterPro" id="IPR026444">
    <property type="entry name" value="Secre_tail"/>
</dbReference>
<dbReference type="RefSeq" id="WP_091391363.1">
    <property type="nucleotide sequence ID" value="NZ_BKAI01000001.1"/>
</dbReference>